<feature type="non-terminal residue" evidence="3">
    <location>
        <position position="1"/>
    </location>
</feature>
<dbReference type="InParanoid" id="A0A1Q3D0A3"/>
<evidence type="ECO:0000313" key="3">
    <source>
        <dbReference type="EMBL" id="GAV85723.1"/>
    </source>
</evidence>
<proteinExistence type="predicted"/>
<dbReference type="Pfam" id="PF03101">
    <property type="entry name" value="FAR1"/>
    <property type="match status" value="1"/>
</dbReference>
<dbReference type="STRING" id="3775.A0A1Q3D0A3"/>
<feature type="region of interest" description="Disordered" evidence="1">
    <location>
        <begin position="1"/>
        <end position="39"/>
    </location>
</feature>
<reference evidence="4" key="1">
    <citation type="submission" date="2016-04" db="EMBL/GenBank/DDBJ databases">
        <title>Cephalotus genome sequencing.</title>
        <authorList>
            <person name="Fukushima K."/>
            <person name="Hasebe M."/>
            <person name="Fang X."/>
        </authorList>
    </citation>
    <scope>NUCLEOTIDE SEQUENCE [LARGE SCALE GENOMIC DNA]</scope>
    <source>
        <strain evidence="4">cv. St1</strain>
    </source>
</reference>
<keyword evidence="4" id="KW-1185">Reference proteome</keyword>
<sequence length="179" mass="20261">LVLEDNNMTNDEIELEEDSFLHQDSENCNDQESESNRDKELVEAPQPGMTFKSFNELVECYRNYEKQEDFGIHKNSLCYLADGESKLATLSCSRTRKPHSVKQNPLKPNPATKTDCKAIVSAHVSANGTCRVTSVVVEHNHGLNPMKSRFYLCNINISRSAKRQLELADEDGICVTNFF</sequence>
<dbReference type="AlphaFoldDB" id="A0A1Q3D0A3"/>
<accession>A0A1Q3D0A3</accession>
<organism evidence="3 4">
    <name type="scientific">Cephalotus follicularis</name>
    <name type="common">Albany pitcher plant</name>
    <dbReference type="NCBI Taxonomy" id="3775"/>
    <lineage>
        <taxon>Eukaryota</taxon>
        <taxon>Viridiplantae</taxon>
        <taxon>Streptophyta</taxon>
        <taxon>Embryophyta</taxon>
        <taxon>Tracheophyta</taxon>
        <taxon>Spermatophyta</taxon>
        <taxon>Magnoliopsida</taxon>
        <taxon>eudicotyledons</taxon>
        <taxon>Gunneridae</taxon>
        <taxon>Pentapetalae</taxon>
        <taxon>rosids</taxon>
        <taxon>fabids</taxon>
        <taxon>Oxalidales</taxon>
        <taxon>Cephalotaceae</taxon>
        <taxon>Cephalotus</taxon>
    </lineage>
</organism>
<comment type="caution">
    <text evidence="3">The sequence shown here is derived from an EMBL/GenBank/DDBJ whole genome shotgun (WGS) entry which is preliminary data.</text>
</comment>
<dbReference type="PANTHER" id="PTHR46328">
    <property type="entry name" value="FAR-RED IMPAIRED RESPONSIVE (FAR1) FAMILY PROTEIN-RELATED"/>
    <property type="match status" value="1"/>
</dbReference>
<evidence type="ECO:0000256" key="1">
    <source>
        <dbReference type="SAM" id="MobiDB-lite"/>
    </source>
</evidence>
<dbReference type="InterPro" id="IPR004330">
    <property type="entry name" value="FAR1_DNA_bnd_dom"/>
</dbReference>
<name>A0A1Q3D0A3_CEPFO</name>
<feature type="domain" description="FAR1" evidence="2">
    <location>
        <begin position="60"/>
        <end position="145"/>
    </location>
</feature>
<dbReference type="PANTHER" id="PTHR46328:SF35">
    <property type="entry name" value="PROTEIN FAR1-RELATED SEQUENCE 5-LIKE"/>
    <property type="match status" value="1"/>
</dbReference>
<protein>
    <submittedName>
        <fullName evidence="3">FAR1 domain-containing protein</fullName>
    </submittedName>
</protein>
<gene>
    <name evidence="3" type="ORF">CFOL_v3_29157</name>
</gene>
<feature type="compositionally biased region" description="Polar residues" evidence="1">
    <location>
        <begin position="1"/>
        <end position="10"/>
    </location>
</feature>
<evidence type="ECO:0000259" key="2">
    <source>
        <dbReference type="Pfam" id="PF03101"/>
    </source>
</evidence>
<dbReference type="OrthoDB" id="747268at2759"/>
<dbReference type="Proteomes" id="UP000187406">
    <property type="component" value="Unassembled WGS sequence"/>
</dbReference>
<dbReference type="EMBL" id="BDDD01003651">
    <property type="protein sequence ID" value="GAV85723.1"/>
    <property type="molecule type" value="Genomic_DNA"/>
</dbReference>
<evidence type="ECO:0000313" key="4">
    <source>
        <dbReference type="Proteomes" id="UP000187406"/>
    </source>
</evidence>